<feature type="domain" description="Glycosyl hydrolase family 59 central" evidence="2">
    <location>
        <begin position="2"/>
        <end position="55"/>
    </location>
</feature>
<proteinExistence type="predicted"/>
<evidence type="ECO:0000313" key="4">
    <source>
        <dbReference type="Proteomes" id="UP001529510"/>
    </source>
</evidence>
<gene>
    <name evidence="3" type="ORF">M9458_039670</name>
</gene>
<feature type="region of interest" description="Disordered" evidence="1">
    <location>
        <begin position="52"/>
        <end position="78"/>
    </location>
</feature>
<dbReference type="InterPro" id="IPR001286">
    <property type="entry name" value="Glyco_hydro_59"/>
</dbReference>
<keyword evidence="4" id="KW-1185">Reference proteome</keyword>
<dbReference type="Pfam" id="PF17387">
    <property type="entry name" value="Glyco_hydro_59M"/>
    <property type="match status" value="1"/>
</dbReference>
<dbReference type="AlphaFoldDB" id="A0ABD0NR70"/>
<evidence type="ECO:0000256" key="1">
    <source>
        <dbReference type="SAM" id="MobiDB-lite"/>
    </source>
</evidence>
<name>A0ABD0NR70_CIRMR</name>
<comment type="caution">
    <text evidence="3">The sequence shown here is derived from an EMBL/GenBank/DDBJ whole genome shotgun (WGS) entry which is preliminary data.</text>
</comment>
<dbReference type="Gene3D" id="3.20.20.80">
    <property type="entry name" value="Glycosidases"/>
    <property type="match status" value="1"/>
</dbReference>
<dbReference type="Proteomes" id="UP001529510">
    <property type="component" value="Unassembled WGS sequence"/>
</dbReference>
<dbReference type="PANTHER" id="PTHR15172:SF1">
    <property type="entry name" value="GALACTOCEREBROSIDASE"/>
    <property type="match status" value="1"/>
</dbReference>
<evidence type="ECO:0000313" key="3">
    <source>
        <dbReference type="EMBL" id="KAL0163917.1"/>
    </source>
</evidence>
<feature type="non-terminal residue" evidence="3">
    <location>
        <position position="1"/>
    </location>
</feature>
<sequence length="78" mass="8957">AHLTDLQVWYSKLDFETKNDTLFQRSSPIEVNDGLFALKLDVDEVYTITTVNTGQKGSYPDPPKSHPFPKNYFDDFTV</sequence>
<dbReference type="EMBL" id="JAMKFB020000020">
    <property type="protein sequence ID" value="KAL0163917.1"/>
    <property type="molecule type" value="Genomic_DNA"/>
</dbReference>
<dbReference type="InterPro" id="IPR035394">
    <property type="entry name" value="Glyco_hydro_59_dom"/>
</dbReference>
<organism evidence="3 4">
    <name type="scientific">Cirrhinus mrigala</name>
    <name type="common">Mrigala</name>
    <dbReference type="NCBI Taxonomy" id="683832"/>
    <lineage>
        <taxon>Eukaryota</taxon>
        <taxon>Metazoa</taxon>
        <taxon>Chordata</taxon>
        <taxon>Craniata</taxon>
        <taxon>Vertebrata</taxon>
        <taxon>Euteleostomi</taxon>
        <taxon>Actinopterygii</taxon>
        <taxon>Neopterygii</taxon>
        <taxon>Teleostei</taxon>
        <taxon>Ostariophysi</taxon>
        <taxon>Cypriniformes</taxon>
        <taxon>Cyprinidae</taxon>
        <taxon>Labeoninae</taxon>
        <taxon>Labeonini</taxon>
        <taxon>Cirrhinus</taxon>
    </lineage>
</organism>
<accession>A0ABD0NR70</accession>
<feature type="non-terminal residue" evidence="3">
    <location>
        <position position="78"/>
    </location>
</feature>
<evidence type="ECO:0000259" key="2">
    <source>
        <dbReference type="Pfam" id="PF17387"/>
    </source>
</evidence>
<protein>
    <recommendedName>
        <fullName evidence="2">Glycosyl hydrolase family 59 central domain-containing protein</fullName>
    </recommendedName>
</protein>
<reference evidence="3 4" key="1">
    <citation type="submission" date="2024-05" db="EMBL/GenBank/DDBJ databases">
        <title>Genome sequencing and assembly of Indian major carp, Cirrhinus mrigala (Hamilton, 1822).</title>
        <authorList>
            <person name="Mohindra V."/>
            <person name="Chowdhury L.M."/>
            <person name="Lal K."/>
            <person name="Jena J.K."/>
        </authorList>
    </citation>
    <scope>NUCLEOTIDE SEQUENCE [LARGE SCALE GENOMIC DNA]</scope>
    <source>
        <strain evidence="3">CM1030</strain>
        <tissue evidence="3">Blood</tissue>
    </source>
</reference>
<dbReference type="PANTHER" id="PTHR15172">
    <property type="entry name" value="GALACTOCEREBROSIDASE"/>
    <property type="match status" value="1"/>
</dbReference>